<dbReference type="Proteomes" id="UP000296049">
    <property type="component" value="Unassembled WGS sequence"/>
</dbReference>
<evidence type="ECO:0000313" key="1">
    <source>
        <dbReference type="EMBL" id="EOB04617.1"/>
    </source>
</evidence>
<gene>
    <name evidence="1" type="ORF">Anapl_02808</name>
</gene>
<proteinExistence type="predicted"/>
<name>R0K4E5_ANAPL</name>
<evidence type="ECO:0000313" key="2">
    <source>
        <dbReference type="Proteomes" id="UP000296049"/>
    </source>
</evidence>
<organism evidence="1 2">
    <name type="scientific">Anas platyrhynchos</name>
    <name type="common">Mallard</name>
    <name type="synonym">Anas boschas</name>
    <dbReference type="NCBI Taxonomy" id="8839"/>
    <lineage>
        <taxon>Eukaryota</taxon>
        <taxon>Metazoa</taxon>
        <taxon>Chordata</taxon>
        <taxon>Craniata</taxon>
        <taxon>Vertebrata</taxon>
        <taxon>Euteleostomi</taxon>
        <taxon>Archelosauria</taxon>
        <taxon>Archosauria</taxon>
        <taxon>Dinosauria</taxon>
        <taxon>Saurischia</taxon>
        <taxon>Theropoda</taxon>
        <taxon>Coelurosauria</taxon>
        <taxon>Aves</taxon>
        <taxon>Neognathae</taxon>
        <taxon>Galloanserae</taxon>
        <taxon>Anseriformes</taxon>
        <taxon>Anatidae</taxon>
        <taxon>Anatinae</taxon>
        <taxon>Anas</taxon>
    </lineage>
</organism>
<sequence>MAFPIHVTGLLVGTGLELLDRSLGGTLHVLCTCWSKREGPFHLLRDKAQEEEEKYIETGIRTDAGGLQVEKKRKTCVYGAHWDSLGKEPGAGKINRPLCEHRETEIAGSGKASKGGDTRGGSVLMVAWAGTLTLQLEAQIPEEATGKRWPAHPPREALSASAALTSLVQVAVVPVVAHTCRGFRMMPLWDAPAPLAVVTFILASEEDHSKLLDVTEVQNGIRRCGLTRGSDLLQHEDRSLGSACHGTVKRLLFFHSVATGREWYVPLHRGAAAFWETGAPCLQAMWIINQTETMTINSSEAVLLAAPFLLVRVSLQVESQDSNPNEWNLNRCVRCQRYAGDGEQLQALRLCWLWSKVKIPVCSGARALHNSAVTRSFGQSTGVESRTVTENPIGSTRNNSSILYCEVPYKSAAFTLLASQMLSTPLLFAYCLAGLFLFTEKGKVKEKYSKGKYSSCVYVSDAAILKPHRLVKLRETQYKLPNAAEDKREPHFSTPAERCTVGRHVEYAVPQLVLDYKRCTRRAKYGSTAYSREQQPSCPVTMGLRLRPAQPAGRLQAAEPGKRAAKIAPRDCSEVQTGWNMLQTIYESESCFSSDGVSGREQLLAQQRMHSMISSVFAEKARAVRKQNSELASLQTLLTPPVCICTYVYMQVNFRVRCRSLNKEEQHSRKTTDSFLLPKQHDNCLLRGKDIVSNRHLGVALLSPLEEGVGCQLHAPSRQGDGLVVGDENKDIQDLFLGTGTVKLHVQREYVTYAHSSSKMDPSHFVT</sequence>
<reference evidence="2" key="1">
    <citation type="journal article" date="2013" name="Nat. Genet.">
        <title>The duck genome and transcriptome provide insight into an avian influenza virus reservoir species.</title>
        <authorList>
            <person name="Huang Y."/>
            <person name="Li Y."/>
            <person name="Burt D.W."/>
            <person name="Chen H."/>
            <person name="Zhang Y."/>
            <person name="Qian W."/>
            <person name="Kim H."/>
            <person name="Gan S."/>
            <person name="Zhao Y."/>
            <person name="Li J."/>
            <person name="Yi K."/>
            <person name="Feng H."/>
            <person name="Zhu P."/>
            <person name="Li B."/>
            <person name="Liu Q."/>
            <person name="Fairley S."/>
            <person name="Magor K.E."/>
            <person name="Du Z."/>
            <person name="Hu X."/>
            <person name="Goodman L."/>
            <person name="Tafer H."/>
            <person name="Vignal A."/>
            <person name="Lee T."/>
            <person name="Kim K.W."/>
            <person name="Sheng Z."/>
            <person name="An Y."/>
            <person name="Searle S."/>
            <person name="Herrero J."/>
            <person name="Groenen M.A."/>
            <person name="Crooijmans R.P."/>
            <person name="Faraut T."/>
            <person name="Cai Q."/>
            <person name="Webster R.G."/>
            <person name="Aldridge J.R."/>
            <person name="Warren W.C."/>
            <person name="Bartschat S."/>
            <person name="Kehr S."/>
            <person name="Marz M."/>
            <person name="Stadler P.F."/>
            <person name="Smith J."/>
            <person name="Kraus R.H."/>
            <person name="Zhao Y."/>
            <person name="Ren L."/>
            <person name="Fei J."/>
            <person name="Morisson M."/>
            <person name="Kaiser P."/>
            <person name="Griffin D.K."/>
            <person name="Rao M."/>
            <person name="Pitel F."/>
            <person name="Wang J."/>
            <person name="Li N."/>
        </authorList>
    </citation>
    <scope>NUCLEOTIDE SEQUENCE [LARGE SCALE GENOMIC DNA]</scope>
</reference>
<protein>
    <submittedName>
        <fullName evidence="1">Histone deacetylase 9</fullName>
    </submittedName>
</protein>
<dbReference type="EMBL" id="KB742773">
    <property type="protein sequence ID" value="EOB04617.1"/>
    <property type="molecule type" value="Genomic_DNA"/>
</dbReference>
<accession>R0K4E5</accession>
<dbReference type="AlphaFoldDB" id="R0K4E5"/>
<keyword evidence="2" id="KW-1185">Reference proteome</keyword>